<dbReference type="InParanoid" id="A0A067Q2A4"/>
<dbReference type="HOGENOM" id="CLU_1115895_0_0_1"/>
<dbReference type="AlphaFoldDB" id="A0A067Q2A4"/>
<evidence type="ECO:0000313" key="2">
    <source>
        <dbReference type="Proteomes" id="UP000027265"/>
    </source>
</evidence>
<dbReference type="Proteomes" id="UP000027265">
    <property type="component" value="Unassembled WGS sequence"/>
</dbReference>
<dbReference type="EMBL" id="KL197713">
    <property type="protein sequence ID" value="KDQ61198.1"/>
    <property type="molecule type" value="Genomic_DNA"/>
</dbReference>
<gene>
    <name evidence="1" type="ORF">JAAARDRAFT_574835</name>
</gene>
<proteinExistence type="predicted"/>
<keyword evidence="2" id="KW-1185">Reference proteome</keyword>
<protein>
    <submittedName>
        <fullName evidence="1">Uncharacterized protein</fullName>
    </submittedName>
</protein>
<evidence type="ECO:0000313" key="1">
    <source>
        <dbReference type="EMBL" id="KDQ61198.1"/>
    </source>
</evidence>
<reference evidence="2" key="1">
    <citation type="journal article" date="2014" name="Proc. Natl. Acad. Sci. U.S.A.">
        <title>Extensive sampling of basidiomycete genomes demonstrates inadequacy of the white-rot/brown-rot paradigm for wood decay fungi.</title>
        <authorList>
            <person name="Riley R."/>
            <person name="Salamov A.A."/>
            <person name="Brown D.W."/>
            <person name="Nagy L.G."/>
            <person name="Floudas D."/>
            <person name="Held B.W."/>
            <person name="Levasseur A."/>
            <person name="Lombard V."/>
            <person name="Morin E."/>
            <person name="Otillar R."/>
            <person name="Lindquist E.A."/>
            <person name="Sun H."/>
            <person name="LaButti K.M."/>
            <person name="Schmutz J."/>
            <person name="Jabbour D."/>
            <person name="Luo H."/>
            <person name="Baker S.E."/>
            <person name="Pisabarro A.G."/>
            <person name="Walton J.D."/>
            <person name="Blanchette R.A."/>
            <person name="Henrissat B."/>
            <person name="Martin F."/>
            <person name="Cullen D."/>
            <person name="Hibbett D.S."/>
            <person name="Grigoriev I.V."/>
        </authorList>
    </citation>
    <scope>NUCLEOTIDE SEQUENCE [LARGE SCALE GENOMIC DNA]</scope>
    <source>
        <strain evidence="2">MUCL 33604</strain>
    </source>
</reference>
<name>A0A067Q2A4_9AGAM</name>
<accession>A0A067Q2A4</accession>
<sequence length="249" mass="28819">MYWCKQPSAPGHEYIVLRFEYPDASKADGGRTAWLRLERDATSWFRIFGGNNNRNNRVDLGKIRMDLSDVIDPGDIQMASLELGQGPGYIKPVHLFFLQDFLNKKAPVYDLLTFNCWWYAGCIWEAVALWCRQSETSARFELNTTIPSGQCLVEHVTPIPGRRRDHLDWEPTTFAQNLLHAQLTVARRAWPNREWAVTPLENSLDDIREFLLRQVHFLALGWAVHETKGMEEYASFRSKLGDPRLLLLI</sequence>
<organism evidence="1 2">
    <name type="scientific">Jaapia argillacea MUCL 33604</name>
    <dbReference type="NCBI Taxonomy" id="933084"/>
    <lineage>
        <taxon>Eukaryota</taxon>
        <taxon>Fungi</taxon>
        <taxon>Dikarya</taxon>
        <taxon>Basidiomycota</taxon>
        <taxon>Agaricomycotina</taxon>
        <taxon>Agaricomycetes</taxon>
        <taxon>Agaricomycetidae</taxon>
        <taxon>Jaapiales</taxon>
        <taxon>Jaapiaceae</taxon>
        <taxon>Jaapia</taxon>
    </lineage>
</organism>